<organism evidence="7 8">
    <name type="scientific">Dunaliella salina</name>
    <name type="common">Green alga</name>
    <name type="synonym">Protococcus salinus</name>
    <dbReference type="NCBI Taxonomy" id="3046"/>
    <lineage>
        <taxon>Eukaryota</taxon>
        <taxon>Viridiplantae</taxon>
        <taxon>Chlorophyta</taxon>
        <taxon>core chlorophytes</taxon>
        <taxon>Chlorophyceae</taxon>
        <taxon>CS clade</taxon>
        <taxon>Chlamydomonadales</taxon>
        <taxon>Dunaliellaceae</taxon>
        <taxon>Dunaliella</taxon>
    </lineage>
</organism>
<dbReference type="Gene3D" id="3.30.540.10">
    <property type="entry name" value="Fructose-1,6-Bisphosphatase, subunit A, domain 1"/>
    <property type="match status" value="1"/>
</dbReference>
<evidence type="ECO:0000313" key="8">
    <source>
        <dbReference type="Proteomes" id="UP000815325"/>
    </source>
</evidence>
<keyword evidence="6" id="KW-0460">Magnesium</keyword>
<dbReference type="Pfam" id="PF00459">
    <property type="entry name" value="Inositol_P"/>
    <property type="match status" value="1"/>
</dbReference>
<reference evidence="7" key="1">
    <citation type="submission" date="2017-08" db="EMBL/GenBank/DDBJ databases">
        <authorList>
            <person name="Polle J.E."/>
            <person name="Barry K."/>
            <person name="Cushman J."/>
            <person name="Schmutz J."/>
            <person name="Tran D."/>
            <person name="Hathwaick L.T."/>
            <person name="Yim W.C."/>
            <person name="Jenkins J."/>
            <person name="Mckie-Krisberg Z.M."/>
            <person name="Prochnik S."/>
            <person name="Lindquist E."/>
            <person name="Dockter R.B."/>
            <person name="Adam C."/>
            <person name="Molina H."/>
            <person name="Bunkerborg J."/>
            <person name="Jin E."/>
            <person name="Buchheim M."/>
            <person name="Magnuson J."/>
        </authorList>
    </citation>
    <scope>NUCLEOTIDE SEQUENCE</scope>
    <source>
        <strain evidence="7">CCAP 19/18</strain>
    </source>
</reference>
<comment type="pathway">
    <text evidence="6">Polyol metabolism; myo-inositol biosynthesis; myo-inositol from D-glucose 6-phosphate: step 2/2.</text>
</comment>
<accession>A0ABQ7H0C4</accession>
<comment type="cofactor">
    <cofactor evidence="2 6">
        <name>Mg(2+)</name>
        <dbReference type="ChEBI" id="CHEBI:18420"/>
    </cofactor>
</comment>
<keyword evidence="4" id="KW-0452">Lithium</keyword>
<dbReference type="EMBL" id="MU069518">
    <property type="protein sequence ID" value="KAF5840286.1"/>
    <property type="molecule type" value="Genomic_DNA"/>
</dbReference>
<evidence type="ECO:0000256" key="2">
    <source>
        <dbReference type="ARBA" id="ARBA00001946"/>
    </source>
</evidence>
<dbReference type="PANTHER" id="PTHR20854">
    <property type="entry name" value="INOSITOL MONOPHOSPHATASE"/>
    <property type="match status" value="1"/>
</dbReference>
<sequence length="204" mass="21995">MDGLASKPLWQEELKIAIGAATDAGNLIRSGFSVRSKDVEDKKNTSDLVTETDVKSEELVFSRIRTAFPSHVLIGEESSVSSGPDALTDEPTWMCDPLDGTTNFVHSYPNVCVSIALVVKKQVVVGVVYNPITEELFTATKGSGAFLNGRPIRCSGAQDMKRALLATEIGVTRDETTFHGDLLASCHAASLRAHLQSSLRYPPS</sequence>
<dbReference type="InterPro" id="IPR000760">
    <property type="entry name" value="Inositol_monophosphatase-like"/>
</dbReference>
<evidence type="ECO:0000256" key="4">
    <source>
        <dbReference type="ARBA" id="ARBA00022671"/>
    </source>
</evidence>
<proteinExistence type="inferred from homology"/>
<comment type="caution">
    <text evidence="7">The sequence shown here is derived from an EMBL/GenBank/DDBJ whole genome shotgun (WGS) entry which is preliminary data.</text>
</comment>
<comment type="catalytic activity">
    <reaction evidence="1 6">
        <text>a myo-inositol phosphate + H2O = myo-inositol + phosphate</text>
        <dbReference type="Rhea" id="RHEA:24056"/>
        <dbReference type="ChEBI" id="CHEBI:15377"/>
        <dbReference type="ChEBI" id="CHEBI:17268"/>
        <dbReference type="ChEBI" id="CHEBI:43474"/>
        <dbReference type="ChEBI" id="CHEBI:84139"/>
        <dbReference type="EC" id="3.1.3.25"/>
    </reaction>
</comment>
<keyword evidence="8" id="KW-1185">Reference proteome</keyword>
<dbReference type="PRINTS" id="PR00377">
    <property type="entry name" value="IMPHPHTASES"/>
</dbReference>
<keyword evidence="5 6" id="KW-0378">Hydrolase</keyword>
<name>A0ABQ7H0C4_DUNSA</name>
<keyword evidence="6" id="KW-0479">Metal-binding</keyword>
<dbReference type="InterPro" id="IPR033942">
    <property type="entry name" value="IMPase"/>
</dbReference>
<dbReference type="PANTHER" id="PTHR20854:SF4">
    <property type="entry name" value="INOSITOL-1-MONOPHOSPHATASE-RELATED"/>
    <property type="match status" value="1"/>
</dbReference>
<evidence type="ECO:0000256" key="5">
    <source>
        <dbReference type="ARBA" id="ARBA00022801"/>
    </source>
</evidence>
<evidence type="ECO:0000256" key="1">
    <source>
        <dbReference type="ARBA" id="ARBA00001033"/>
    </source>
</evidence>
<dbReference type="CDD" id="cd01639">
    <property type="entry name" value="IMPase"/>
    <property type="match status" value="1"/>
</dbReference>
<dbReference type="Proteomes" id="UP000815325">
    <property type="component" value="Unassembled WGS sequence"/>
</dbReference>
<comment type="similarity">
    <text evidence="3 6">Belongs to the inositol monophosphatase superfamily.</text>
</comment>
<evidence type="ECO:0000256" key="6">
    <source>
        <dbReference type="RuleBase" id="RU364068"/>
    </source>
</evidence>
<gene>
    <name evidence="7" type="ORF">DUNSADRAFT_17254</name>
</gene>
<dbReference type="InterPro" id="IPR020552">
    <property type="entry name" value="Inositol_monoPase_Li-sen"/>
</dbReference>
<dbReference type="PRINTS" id="PR00378">
    <property type="entry name" value="LIIMPHPHTASE"/>
</dbReference>
<evidence type="ECO:0000256" key="3">
    <source>
        <dbReference type="ARBA" id="ARBA00009759"/>
    </source>
</evidence>
<protein>
    <recommendedName>
        <fullName evidence="6">Inositol-1-monophosphatase</fullName>
        <ecNumber evidence="6">3.1.3.25</ecNumber>
    </recommendedName>
</protein>
<evidence type="ECO:0000313" key="7">
    <source>
        <dbReference type="EMBL" id="KAF5840286.1"/>
    </source>
</evidence>
<dbReference type="SUPFAM" id="SSF56655">
    <property type="entry name" value="Carbohydrate phosphatase"/>
    <property type="match status" value="1"/>
</dbReference>
<dbReference type="EC" id="3.1.3.25" evidence="6"/>